<keyword evidence="2" id="KW-1185">Reference proteome</keyword>
<proteinExistence type="predicted"/>
<sequence length="60" mass="6690">MKPLQPPSANLTASQIRIAELFGAMDDRRQAELMTFAILTVLDHPRRKKPTFRLIAGGAK</sequence>
<dbReference type="Proteomes" id="UP000444316">
    <property type="component" value="Unassembled WGS sequence"/>
</dbReference>
<dbReference type="RefSeq" id="WP_161035474.1">
    <property type="nucleotide sequence ID" value="NZ_WWCL01000002.1"/>
</dbReference>
<accession>A0A845I1I3</accession>
<organism evidence="1 2">
    <name type="scientific">Duganella fentianensis</name>
    <dbReference type="NCBI Taxonomy" id="2692177"/>
    <lineage>
        <taxon>Bacteria</taxon>
        <taxon>Pseudomonadati</taxon>
        <taxon>Pseudomonadota</taxon>
        <taxon>Betaproteobacteria</taxon>
        <taxon>Burkholderiales</taxon>
        <taxon>Oxalobacteraceae</taxon>
        <taxon>Telluria group</taxon>
        <taxon>Duganella</taxon>
    </lineage>
</organism>
<reference evidence="1" key="1">
    <citation type="submission" date="2019-12" db="EMBL/GenBank/DDBJ databases">
        <title>Novel species isolated from a subtropical stream in China.</title>
        <authorList>
            <person name="Lu H."/>
        </authorList>
    </citation>
    <scope>NUCLEOTIDE SEQUENCE [LARGE SCALE GENOMIC DNA]</scope>
    <source>
        <strain evidence="1">FT93W</strain>
    </source>
</reference>
<gene>
    <name evidence="1" type="ORF">GTP23_12850</name>
</gene>
<evidence type="ECO:0000313" key="1">
    <source>
        <dbReference type="EMBL" id="MYN45937.1"/>
    </source>
</evidence>
<protein>
    <submittedName>
        <fullName evidence="1">Uncharacterized protein</fullName>
    </submittedName>
</protein>
<comment type="caution">
    <text evidence="1">The sequence shown here is derived from an EMBL/GenBank/DDBJ whole genome shotgun (WGS) entry which is preliminary data.</text>
</comment>
<dbReference type="AlphaFoldDB" id="A0A845I1I3"/>
<name>A0A845I1I3_9BURK</name>
<evidence type="ECO:0000313" key="2">
    <source>
        <dbReference type="Proteomes" id="UP000444316"/>
    </source>
</evidence>
<dbReference type="EMBL" id="WWCL01000002">
    <property type="protein sequence ID" value="MYN45937.1"/>
    <property type="molecule type" value="Genomic_DNA"/>
</dbReference>